<dbReference type="EMBL" id="JAKCXM010000128">
    <property type="protein sequence ID" value="KAJ0401427.1"/>
    <property type="molecule type" value="Genomic_DNA"/>
</dbReference>
<evidence type="ECO:0000313" key="4">
    <source>
        <dbReference type="EMBL" id="KAJ0401427.1"/>
    </source>
</evidence>
<accession>A0AAD5M1X7</accession>
<keyword evidence="1" id="KW-0808">Transferase</keyword>
<dbReference type="InterPro" id="IPR016181">
    <property type="entry name" value="Acyl_CoA_acyltransferase"/>
</dbReference>
<reference evidence="4" key="1">
    <citation type="submission" date="2021-12" db="EMBL/GenBank/DDBJ databases">
        <title>Prjna785345.</title>
        <authorList>
            <person name="Rujirawat T."/>
            <person name="Krajaejun T."/>
        </authorList>
    </citation>
    <scope>NUCLEOTIDE SEQUENCE</scope>
    <source>
        <strain evidence="4">Pi057C3</strain>
    </source>
</reference>
<dbReference type="SUPFAM" id="SSF55729">
    <property type="entry name" value="Acyl-CoA N-acyltransferases (Nat)"/>
    <property type="match status" value="1"/>
</dbReference>
<dbReference type="PANTHER" id="PTHR43420:SF44">
    <property type="entry name" value="ACETYLTRANSFERASE YPEA"/>
    <property type="match status" value="1"/>
</dbReference>
<dbReference type="InterPro" id="IPR050680">
    <property type="entry name" value="YpeA/RimI_acetyltransf"/>
</dbReference>
<sequence length="166" mass="18522">MSSPAASVRATERSDIPALKAVIDTSDLFPSEMLDDMIAPFFNVAATDEEPRPEWLTLVDPASGPVGVAYAIHEKLTDRTWNLLLIAVHGDKRGRGLGSLLLGEVERVLKTQRDARILLVETSSTEAYSSTRRFYEKRGYARVAQIPEFYEDGDDKIVFHRRLGSL</sequence>
<dbReference type="PROSITE" id="PS51186">
    <property type="entry name" value="GNAT"/>
    <property type="match status" value="1"/>
</dbReference>
<protein>
    <recommendedName>
        <fullName evidence="3">N-acetyltransferase domain-containing protein</fullName>
    </recommendedName>
</protein>
<feature type="domain" description="N-acetyltransferase" evidence="3">
    <location>
        <begin position="6"/>
        <end position="164"/>
    </location>
</feature>
<dbReference type="GO" id="GO:0016747">
    <property type="term" value="F:acyltransferase activity, transferring groups other than amino-acyl groups"/>
    <property type="evidence" value="ECO:0007669"/>
    <property type="project" value="InterPro"/>
</dbReference>
<keyword evidence="2" id="KW-0012">Acyltransferase</keyword>
<dbReference type="AlphaFoldDB" id="A0AAD5M1X7"/>
<dbReference type="InterPro" id="IPR000182">
    <property type="entry name" value="GNAT_dom"/>
</dbReference>
<dbReference type="Gene3D" id="3.40.630.30">
    <property type="match status" value="1"/>
</dbReference>
<dbReference type="PANTHER" id="PTHR43420">
    <property type="entry name" value="ACETYLTRANSFERASE"/>
    <property type="match status" value="1"/>
</dbReference>
<evidence type="ECO:0000313" key="5">
    <source>
        <dbReference type="Proteomes" id="UP001209570"/>
    </source>
</evidence>
<evidence type="ECO:0000259" key="3">
    <source>
        <dbReference type="PROSITE" id="PS51186"/>
    </source>
</evidence>
<keyword evidence="5" id="KW-1185">Reference proteome</keyword>
<name>A0AAD5M1X7_PYTIN</name>
<dbReference type="Proteomes" id="UP001209570">
    <property type="component" value="Unassembled WGS sequence"/>
</dbReference>
<proteinExistence type="predicted"/>
<evidence type="ECO:0000256" key="1">
    <source>
        <dbReference type="ARBA" id="ARBA00022679"/>
    </source>
</evidence>
<evidence type="ECO:0000256" key="2">
    <source>
        <dbReference type="ARBA" id="ARBA00023315"/>
    </source>
</evidence>
<comment type="caution">
    <text evidence="4">The sequence shown here is derived from an EMBL/GenBank/DDBJ whole genome shotgun (WGS) entry which is preliminary data.</text>
</comment>
<gene>
    <name evidence="4" type="ORF">P43SY_000995</name>
</gene>
<dbReference type="Pfam" id="PF13508">
    <property type="entry name" value="Acetyltransf_7"/>
    <property type="match status" value="1"/>
</dbReference>
<organism evidence="4 5">
    <name type="scientific">Pythium insidiosum</name>
    <name type="common">Pythiosis disease agent</name>
    <dbReference type="NCBI Taxonomy" id="114742"/>
    <lineage>
        <taxon>Eukaryota</taxon>
        <taxon>Sar</taxon>
        <taxon>Stramenopiles</taxon>
        <taxon>Oomycota</taxon>
        <taxon>Peronosporomycetes</taxon>
        <taxon>Pythiales</taxon>
        <taxon>Pythiaceae</taxon>
        <taxon>Pythium</taxon>
    </lineage>
</organism>